<evidence type="ECO:0000259" key="1">
    <source>
        <dbReference type="Pfam" id="PF03551"/>
    </source>
</evidence>
<dbReference type="AlphaFoldDB" id="A0A8J8CHK9"/>
<dbReference type="InterPro" id="IPR036388">
    <property type="entry name" value="WH-like_DNA-bd_sf"/>
</dbReference>
<evidence type="ECO:0000313" key="3">
    <source>
        <dbReference type="EMBL" id="MBX8644018.1"/>
    </source>
</evidence>
<proteinExistence type="predicted"/>
<evidence type="ECO:0000313" key="2">
    <source>
        <dbReference type="EMBL" id="MBX8631179.1"/>
    </source>
</evidence>
<feature type="domain" description="Transcription regulator PadR N-terminal" evidence="1">
    <location>
        <begin position="36"/>
        <end position="109"/>
    </location>
</feature>
<dbReference type="Proteomes" id="UP000750197">
    <property type="component" value="Unassembled WGS sequence"/>
</dbReference>
<dbReference type="InterPro" id="IPR036390">
    <property type="entry name" value="WH_DNA-bd_sf"/>
</dbReference>
<comment type="caution">
    <text evidence="3">The sequence shown here is derived from an EMBL/GenBank/DDBJ whole genome shotgun (WGS) entry which is preliminary data.</text>
</comment>
<dbReference type="PANTHER" id="PTHR43252">
    <property type="entry name" value="TRANSCRIPTIONAL REGULATOR YQJI"/>
    <property type="match status" value="1"/>
</dbReference>
<reference evidence="3" key="1">
    <citation type="submission" date="2021-05" db="EMBL/GenBank/DDBJ databases">
        <title>Genomic insights into ecological role and evolution of a novel Thermoplasmata order Candidatus Sysuiplasmatales.</title>
        <authorList>
            <person name="Yuan Y."/>
        </authorList>
    </citation>
    <scope>NUCLEOTIDE SEQUENCE</scope>
    <source>
        <strain evidence="3">TUT19-bin139</strain>
        <strain evidence="2">YP2-bin.285</strain>
    </source>
</reference>
<dbReference type="EMBL" id="JAHEAC010000033">
    <property type="protein sequence ID" value="MBX8644018.1"/>
    <property type="molecule type" value="Genomic_DNA"/>
</dbReference>
<dbReference type="EMBL" id="JAGVSJ010000002">
    <property type="protein sequence ID" value="MBX8631179.1"/>
    <property type="molecule type" value="Genomic_DNA"/>
</dbReference>
<dbReference type="PANTHER" id="PTHR43252:SF5">
    <property type="entry name" value="TRANSCRIPTIONAL REGULATOR, PADR-LIKE FAMILY"/>
    <property type="match status" value="1"/>
</dbReference>
<accession>A0A8J8CHK9</accession>
<name>A0A8J8CHK9_9ARCH</name>
<evidence type="ECO:0000313" key="4">
    <source>
        <dbReference type="Proteomes" id="UP000750197"/>
    </source>
</evidence>
<sequence>MTYPVEEVKAMRNSCCCDCGPFRVNLIPSGVLKPLILSLLREKPMHGYEIIQEIVRRTGGFWRPGAGAIYPVLSELDRKGLVERRTESQGQRMRHIYSITEEGMQAIREMPKFIRDWDEGLSTLRNIFH</sequence>
<dbReference type="SUPFAM" id="SSF46785">
    <property type="entry name" value="Winged helix' DNA-binding domain"/>
    <property type="match status" value="1"/>
</dbReference>
<dbReference type="Gene3D" id="1.10.10.10">
    <property type="entry name" value="Winged helix-like DNA-binding domain superfamily/Winged helix DNA-binding domain"/>
    <property type="match status" value="1"/>
</dbReference>
<dbReference type="Pfam" id="PF03551">
    <property type="entry name" value="PadR"/>
    <property type="match status" value="1"/>
</dbReference>
<protein>
    <submittedName>
        <fullName evidence="3">PadR family transcriptional regulator</fullName>
    </submittedName>
</protein>
<dbReference type="InterPro" id="IPR005149">
    <property type="entry name" value="Tscrpt_reg_PadR_N"/>
</dbReference>
<organism evidence="3 4">
    <name type="scientific">Candidatus Sysuiplasma superficiale</name>
    <dbReference type="NCBI Taxonomy" id="2823368"/>
    <lineage>
        <taxon>Archaea</taxon>
        <taxon>Methanobacteriati</taxon>
        <taxon>Thermoplasmatota</taxon>
        <taxon>Thermoplasmata</taxon>
        <taxon>Candidatus Sysuiplasmatales</taxon>
        <taxon>Candidatus Sysuiplasmataceae</taxon>
        <taxon>Candidatus Sysuiplasma</taxon>
    </lineage>
</organism>
<dbReference type="Proteomes" id="UP000716004">
    <property type="component" value="Unassembled WGS sequence"/>
</dbReference>
<gene>
    <name evidence="2" type="ORF">J9259_01460</name>
    <name evidence="3" type="ORF">KIY12_04760</name>
</gene>